<dbReference type="EMBL" id="FRFE01000001">
    <property type="protein sequence ID" value="SHO42739.1"/>
    <property type="molecule type" value="Genomic_DNA"/>
</dbReference>
<protein>
    <submittedName>
        <fullName evidence="4">F420-non-reducing hydrogenase large subunit</fullName>
    </submittedName>
</protein>
<keyword evidence="2" id="KW-0460">Magnesium</keyword>
<dbReference type="RefSeq" id="WP_073611502.1">
    <property type="nucleotide sequence ID" value="NZ_FRFE01000001.1"/>
</dbReference>
<comment type="cofactor">
    <cofactor evidence="2">
        <name>Fe cation</name>
        <dbReference type="ChEBI" id="CHEBI:24875"/>
    </cofactor>
</comment>
<gene>
    <name evidence="4" type="ORF">SAMN02745220_00127</name>
</gene>
<proteinExistence type="inferred from homology"/>
<feature type="binding site" evidence="2">
    <location>
        <position position="41"/>
    </location>
    <ligand>
        <name>Mg(2+)</name>
        <dbReference type="ChEBI" id="CHEBI:18420"/>
    </ligand>
</feature>
<keyword evidence="2 3" id="KW-0533">Nickel</keyword>
<feature type="binding site" evidence="2">
    <location>
        <position position="437"/>
    </location>
    <ligand>
        <name>Mg(2+)</name>
        <dbReference type="ChEBI" id="CHEBI:18420"/>
    </ligand>
</feature>
<keyword evidence="2" id="KW-0408">Iron</keyword>
<dbReference type="Proteomes" id="UP000184603">
    <property type="component" value="Unassembled WGS sequence"/>
</dbReference>
<evidence type="ECO:0000256" key="3">
    <source>
        <dbReference type="RuleBase" id="RU003896"/>
    </source>
</evidence>
<dbReference type="STRING" id="1121416.SAMN02745220_00127"/>
<feature type="binding site" evidence="2">
    <location>
        <position position="63"/>
    </location>
    <ligand>
        <name>Ni(2+)</name>
        <dbReference type="ChEBI" id="CHEBI:49786"/>
    </ligand>
</feature>
<feature type="binding site" evidence="2">
    <location>
        <position position="434"/>
    </location>
    <ligand>
        <name>Fe cation</name>
        <dbReference type="ChEBI" id="CHEBI:24875"/>
    </ligand>
</feature>
<dbReference type="PANTHER" id="PTHR43600">
    <property type="entry name" value="COENZYME F420 HYDROGENASE, SUBUNIT ALPHA"/>
    <property type="match status" value="1"/>
</dbReference>
<feature type="binding site" evidence="2">
    <location>
        <position position="431"/>
    </location>
    <ligand>
        <name>Ni(2+)</name>
        <dbReference type="ChEBI" id="CHEBI:49786"/>
    </ligand>
</feature>
<keyword evidence="2 3" id="KW-0479">Metal-binding</keyword>
<feature type="binding site" evidence="2">
    <location>
        <position position="60"/>
    </location>
    <ligand>
        <name>Ni(2+)</name>
        <dbReference type="ChEBI" id="CHEBI:49786"/>
    </ligand>
</feature>
<dbReference type="InterPro" id="IPR001501">
    <property type="entry name" value="Ni-dep_hyd_lsu"/>
</dbReference>
<dbReference type="InterPro" id="IPR018194">
    <property type="entry name" value="Ni-dep_hyd_lsu_Ni_BS"/>
</dbReference>
<dbReference type="OrthoDB" id="5428148at2"/>
<dbReference type="AlphaFoldDB" id="A0A1M7XVR3"/>
<comment type="cofactor">
    <cofactor evidence="2">
        <name>Ni(2+)</name>
        <dbReference type="ChEBI" id="CHEBI:49786"/>
    </cofactor>
</comment>
<dbReference type="Gene3D" id="1.10.645.10">
    <property type="entry name" value="Cytochrome-c3 Hydrogenase, chain B"/>
    <property type="match status" value="1"/>
</dbReference>
<dbReference type="PANTHER" id="PTHR43600:SF4">
    <property type="entry name" value="CYTOSOLIC NIFE-HYDROGENASE, ALPHA SUBUNIT"/>
    <property type="match status" value="1"/>
</dbReference>
<evidence type="ECO:0000313" key="5">
    <source>
        <dbReference type="Proteomes" id="UP000184603"/>
    </source>
</evidence>
<dbReference type="GO" id="GO:0016151">
    <property type="term" value="F:nickel cation binding"/>
    <property type="evidence" value="ECO:0007669"/>
    <property type="project" value="InterPro"/>
</dbReference>
<keyword evidence="5" id="KW-1185">Reference proteome</keyword>
<dbReference type="PROSITE" id="PS00507">
    <property type="entry name" value="NI_HGENASE_L_1"/>
    <property type="match status" value="1"/>
</dbReference>
<sequence>MTTTIQFPISRIEGHAKVVVDIDEGKVRNARFLAQEYRGFEQFLQGMPADQMPVIVPRVCGVCSTSHHIAAVEALEHAYGITPPPVAEEIRHLMMVGQLVQNQATSLFFFTLPDKLQATSIFGADEKIGHDMLGSISKMAMAVRKIGTELISVAGGQFIHPVKAVVGGVVSGIDPTAAKAMRAKIKEALPLACSLFDEYWQLTRKMERSVGKWEDNDPFYYMVAVDKNDPTRPVDHVTMQKSDGSETITFRPRQYKEFLQFHRVQDSYSSKTSFNDLPIRANSLARMNLAESTGTPIADGYLERFRVEFGSPAHQILLFDLCRGIELINGLERADRILAKNLYDGEMNVPVVPRDGCGFGLVEAPRGPLIHHYQIENGLIVRAEFVIPTVHNNFSIERALTSMAKRYVHEDRIDMGLDRAMGWVVRAFDPCIACATH</sequence>
<accession>A0A1M7XVR3</accession>
<name>A0A1M7XVR3_9BACT</name>
<evidence type="ECO:0000256" key="2">
    <source>
        <dbReference type="PIRSR" id="PIRSR601501-1"/>
    </source>
</evidence>
<dbReference type="PROSITE" id="PS00508">
    <property type="entry name" value="NI_HGENASE_L_2"/>
    <property type="match status" value="1"/>
</dbReference>
<feature type="binding site" evidence="2">
    <location>
        <position position="63"/>
    </location>
    <ligand>
        <name>Fe cation</name>
        <dbReference type="ChEBI" id="CHEBI:24875"/>
    </ligand>
</feature>
<evidence type="ECO:0000256" key="1">
    <source>
        <dbReference type="ARBA" id="ARBA00023002"/>
    </source>
</evidence>
<reference evidence="4 5" key="1">
    <citation type="submission" date="2016-12" db="EMBL/GenBank/DDBJ databases">
        <authorList>
            <person name="Song W.-J."/>
            <person name="Kurnit D.M."/>
        </authorList>
    </citation>
    <scope>NUCLEOTIDE SEQUENCE [LARGE SCALE GENOMIC DNA]</scope>
    <source>
        <strain evidence="4 5">DSM 18488</strain>
    </source>
</reference>
<dbReference type="SUPFAM" id="SSF56762">
    <property type="entry name" value="HydB/Nqo4-like"/>
    <property type="match status" value="1"/>
</dbReference>
<keyword evidence="1 3" id="KW-0560">Oxidoreductase</keyword>
<dbReference type="Pfam" id="PF00374">
    <property type="entry name" value="NiFeSe_Hases"/>
    <property type="match status" value="2"/>
</dbReference>
<dbReference type="GO" id="GO:0008901">
    <property type="term" value="F:ferredoxin hydrogenase activity"/>
    <property type="evidence" value="ECO:0007669"/>
    <property type="project" value="InterPro"/>
</dbReference>
<organism evidence="4 5">
    <name type="scientific">Desulfopila aestuarii DSM 18488</name>
    <dbReference type="NCBI Taxonomy" id="1121416"/>
    <lineage>
        <taxon>Bacteria</taxon>
        <taxon>Pseudomonadati</taxon>
        <taxon>Thermodesulfobacteriota</taxon>
        <taxon>Desulfobulbia</taxon>
        <taxon>Desulfobulbales</taxon>
        <taxon>Desulfocapsaceae</taxon>
        <taxon>Desulfopila</taxon>
    </lineage>
</organism>
<dbReference type="InterPro" id="IPR029014">
    <property type="entry name" value="NiFe-Hase_large"/>
</dbReference>
<comment type="similarity">
    <text evidence="3">Belongs to the [NiFe]/[NiFeSe] hydrogenase large subunit family.</text>
</comment>
<evidence type="ECO:0000313" key="4">
    <source>
        <dbReference type="EMBL" id="SHO42739.1"/>
    </source>
</evidence>